<evidence type="ECO:0000256" key="11">
    <source>
        <dbReference type="SAM" id="Phobius"/>
    </source>
</evidence>
<accession>A0A836ETF5</accession>
<dbReference type="Pfam" id="PF01602">
    <property type="entry name" value="Adaptin_N"/>
    <property type="match status" value="1"/>
</dbReference>
<feature type="region of interest" description="Disordered" evidence="10">
    <location>
        <begin position="736"/>
        <end position="806"/>
    </location>
</feature>
<feature type="transmembrane region" description="Helical" evidence="11">
    <location>
        <begin position="1268"/>
        <end position="1292"/>
    </location>
</feature>
<organism evidence="13 14">
    <name type="scientific">Acromyrmex insinuator</name>
    <dbReference type="NCBI Taxonomy" id="230686"/>
    <lineage>
        <taxon>Eukaryota</taxon>
        <taxon>Metazoa</taxon>
        <taxon>Ecdysozoa</taxon>
        <taxon>Arthropoda</taxon>
        <taxon>Hexapoda</taxon>
        <taxon>Insecta</taxon>
        <taxon>Pterygota</taxon>
        <taxon>Neoptera</taxon>
        <taxon>Endopterygota</taxon>
        <taxon>Hymenoptera</taxon>
        <taxon>Apocrita</taxon>
        <taxon>Aculeata</taxon>
        <taxon>Formicoidea</taxon>
        <taxon>Formicidae</taxon>
        <taxon>Myrmicinae</taxon>
        <taxon>Acromyrmex</taxon>
    </lineage>
</organism>
<feature type="compositionally biased region" description="Acidic residues" evidence="10">
    <location>
        <begin position="795"/>
        <end position="804"/>
    </location>
</feature>
<feature type="transmembrane region" description="Helical" evidence="11">
    <location>
        <begin position="1515"/>
        <end position="1536"/>
    </location>
</feature>
<dbReference type="GO" id="GO:1904115">
    <property type="term" value="C:axon cytoplasm"/>
    <property type="evidence" value="ECO:0007669"/>
    <property type="project" value="GOC"/>
</dbReference>
<dbReference type="Pfam" id="PF06375">
    <property type="entry name" value="AP3D1"/>
    <property type="match status" value="1"/>
</dbReference>
<dbReference type="InterPro" id="IPR017105">
    <property type="entry name" value="AP3_complex_dsu"/>
</dbReference>
<feature type="transmembrane region" description="Helical" evidence="11">
    <location>
        <begin position="1370"/>
        <end position="1387"/>
    </location>
</feature>
<feature type="non-terminal residue" evidence="13">
    <location>
        <position position="1"/>
    </location>
</feature>
<dbReference type="GO" id="GO:0010008">
    <property type="term" value="C:endosome membrane"/>
    <property type="evidence" value="ECO:0007669"/>
    <property type="project" value="TreeGrafter"/>
</dbReference>
<dbReference type="InterPro" id="IPR010474">
    <property type="entry name" value="AP3D_dom_metazoa"/>
</dbReference>
<dbReference type="EMBL" id="JAANHZ010000770">
    <property type="protein sequence ID" value="KAG5307195.1"/>
    <property type="molecule type" value="Genomic_DNA"/>
</dbReference>
<evidence type="ECO:0000256" key="6">
    <source>
        <dbReference type="ARBA" id="ARBA00022737"/>
    </source>
</evidence>
<evidence type="ECO:0000256" key="10">
    <source>
        <dbReference type="SAM" id="MobiDB-lite"/>
    </source>
</evidence>
<proteinExistence type="inferred from homology"/>
<dbReference type="Proteomes" id="UP000667349">
    <property type="component" value="Unassembled WGS sequence"/>
</dbReference>
<dbReference type="SMART" id="SM01354">
    <property type="entry name" value="BLVR"/>
    <property type="match status" value="1"/>
</dbReference>
<feature type="domain" description="AP-3 complex subunit delta" evidence="12">
    <location>
        <begin position="672"/>
        <end position="817"/>
    </location>
</feature>
<gene>
    <name evidence="13" type="primary">Ap3d1</name>
    <name evidence="13" type="ORF">G6Z75_0003257</name>
</gene>
<dbReference type="GO" id="GO:0006623">
    <property type="term" value="P:protein targeting to vacuole"/>
    <property type="evidence" value="ECO:0007669"/>
    <property type="project" value="TreeGrafter"/>
</dbReference>
<dbReference type="GO" id="GO:0098830">
    <property type="term" value="C:presynaptic endosome"/>
    <property type="evidence" value="ECO:0007669"/>
    <property type="project" value="TreeGrafter"/>
</dbReference>
<dbReference type="InterPro" id="IPR013057">
    <property type="entry name" value="AA_transpt_TM"/>
</dbReference>
<dbReference type="InterPro" id="IPR016024">
    <property type="entry name" value="ARM-type_fold"/>
</dbReference>
<comment type="similarity">
    <text evidence="2">Belongs to the adaptor complexes large subunit family.</text>
</comment>
<dbReference type="PANTHER" id="PTHR22781:SF12">
    <property type="entry name" value="AP-3 COMPLEX SUBUNIT DELTA-1"/>
    <property type="match status" value="1"/>
</dbReference>
<feature type="transmembrane region" description="Helical" evidence="11">
    <location>
        <begin position="1556"/>
        <end position="1576"/>
    </location>
</feature>
<evidence type="ECO:0000256" key="1">
    <source>
        <dbReference type="ARBA" id="ARBA00004308"/>
    </source>
</evidence>
<sequence>MALRKVKGNFERMFDKNLTDLVRGIRNNKENEAKYIAQCIEEIKQELRQDNVAVKANAVAKLTYLQMLGYDISWAGFNIIEVMSSTKFTHKRIGYLAASQSFHAETELLMLTTNMIRKDLNSQNQYDAGLALSGLSCFISPDLARDLVHDIMTLLTSTKPYLRKKAVLMMYKVFLRFPEALRPAFPRLKEKLEDPDSGVQSAAVNVVCELARKNPKNYLSLAPVFFKLMTTSTNNWMLIKIIKLFGALTPLEPRLGRKLIEPLTNLIHSTSAMSLLYECINTVIAVLISISSGMPSHSDSIQLCVQKLRILIEDSDQNLKYLGLLAMSKILRNHPKSVQSHKDLIMQCLDDKDETIRLRALDLLYGMVSKKNLMEIVKKLMVHMDKAEGTMYRDELLSKIIQICSQNNYHFITYFEWYISVLVELTRMEGTKHGPLVATQLLDVAIRVQAIRKYAVQQCALLLENSYLLTGQPRATMSEVLYAAAWICGEFSSELEDPLTTLQSMLRSQASSLPGHIQAVYVHNILKLAATTFAKAEKEEDTETMEKIYGLKDKIAAFVCSGDLEVQERSSSALVLLECLKENSGLAQELIKTFEGELNPVAPKAQRKLIYMCCKLFTYFIIVPIPENLDLDSWINDPPSESSDSEDLDMNDIFIKTDKPNNSFSKRDSNEPSLEELERRREARKLEQENNPHYLKGSFKTPTSYHNSSNAYEDFENIPVAELDIPISLKISNSHRCRDINSSHKRHKKHEKKKKSKKNKNKRSASEEEDEKDNSLPPQIVNTEIGELPPGAEISDSDEYDLVDSNDPHRALNIDLDMPLREDERLPVLEHRVTENKITKKLEEKENKKEKGHRKSKKKVKNVTENEVMNEREPNLWLETNSSPEKMQSSTVGEYIEVSNESQKDSKRKKSKSQNKHKKSNDEDAKHKKSKKSKNKKENKSLDYEETAGISTPSKEILPEIKDDIMNIEYNTITEKIQQDISYEELAKNKVLSMRYELRQIPDDSSKIIVSICITNIGQPLVKELVFDVPDTSSLKLVRNPGDEFGIKLPFQLPLQSNKETEFTVLVSDVTFAQKLRGTLTYMFESKEGTQQEKLDFTVPLSCSKFMVGHLSHKDILTGLLKSGQLVSKIKREVMPSQDFDTVLNIICRKCNLTLVEQIDDTASLYGHSLKGHHVCLLLKYNDALQDLKKSSSSKDYHDYKSTEKNDGIYVLELEDKKKNVYEQENDYDPYEHRVVEHPTSYAETMLHLVKGSLGTGILAMPKAFYHAGYVVGIIATIIIGLLCIYCMRILVRSEYELCKRKRVPAMTYPATAESALSEGPMFLRRFSKASIYVINTFLLIYQMGTCCVYIVFIASNLQSGLSPYFTMELEKYMAIILLPLILVNYIKNLKFLAPFSTLANVIMLTGIAIILYYIFREPLSFEERVAFGEVTNFPLFFGTVLFALEAIGVIMPLENEMKTPRFFMTSFGVLNISMGVIVAMYAGMGFFGYMRFGSEIAGSITLNLSAYHEKLGDAVQILLAIAIFFTHPIQCYVAIDITWNEYLSHYFEKYRFKLFWEYVTRTVIILITFALAISIPELDLFISLFGALCLSGLGLAFPAIIQLCAFWKVLGPTERKIMVAKNTCLMLIGTLGLIVGTYTSLREIIKKFST</sequence>
<feature type="compositionally biased region" description="Basic residues" evidence="10">
    <location>
        <begin position="906"/>
        <end position="919"/>
    </location>
</feature>
<dbReference type="GO" id="GO:0043195">
    <property type="term" value="C:terminal bouton"/>
    <property type="evidence" value="ECO:0007669"/>
    <property type="project" value="TreeGrafter"/>
</dbReference>
<keyword evidence="4" id="KW-0813">Transport</keyword>
<evidence type="ECO:0000313" key="14">
    <source>
        <dbReference type="Proteomes" id="UP000667349"/>
    </source>
</evidence>
<name>A0A836ETF5_9HYME</name>
<evidence type="ECO:0000256" key="5">
    <source>
        <dbReference type="ARBA" id="ARBA00022692"/>
    </source>
</evidence>
<dbReference type="GO" id="GO:0006896">
    <property type="term" value="P:Golgi to vacuole transport"/>
    <property type="evidence" value="ECO:0007669"/>
    <property type="project" value="TreeGrafter"/>
</dbReference>
<feature type="transmembrane region" description="Helical" evidence="11">
    <location>
        <begin position="1399"/>
        <end position="1416"/>
    </location>
</feature>
<feature type="transmembrane region" description="Helical" evidence="11">
    <location>
        <begin position="1436"/>
        <end position="1454"/>
    </location>
</feature>
<evidence type="ECO:0000256" key="3">
    <source>
        <dbReference type="ARBA" id="ARBA00015717"/>
    </source>
</evidence>
<feature type="compositionally biased region" description="Basic and acidic residues" evidence="10">
    <location>
        <begin position="840"/>
        <end position="849"/>
    </location>
</feature>
<feature type="transmembrane region" description="Helical" evidence="11">
    <location>
        <begin position="1582"/>
        <end position="1608"/>
    </location>
</feature>
<comment type="caution">
    <text evidence="13">The sequence shown here is derived from an EMBL/GenBank/DDBJ whole genome shotgun (WGS) entry which is preliminary data.</text>
</comment>
<evidence type="ECO:0000256" key="4">
    <source>
        <dbReference type="ARBA" id="ARBA00022448"/>
    </source>
</evidence>
<keyword evidence="6" id="KW-0677">Repeat</keyword>
<evidence type="ECO:0000256" key="2">
    <source>
        <dbReference type="ARBA" id="ARBA00006613"/>
    </source>
</evidence>
<feature type="region of interest" description="Disordered" evidence="10">
    <location>
        <begin position="840"/>
        <end position="949"/>
    </location>
</feature>
<dbReference type="GO" id="GO:0048499">
    <property type="term" value="P:synaptic vesicle membrane organization"/>
    <property type="evidence" value="ECO:0007669"/>
    <property type="project" value="TreeGrafter"/>
</dbReference>
<keyword evidence="5 11" id="KW-0812">Transmembrane</keyword>
<evidence type="ECO:0000256" key="9">
    <source>
        <dbReference type="ARBA" id="ARBA00023136"/>
    </source>
</evidence>
<feature type="compositionally biased region" description="Polar residues" evidence="10">
    <location>
        <begin position="878"/>
        <end position="892"/>
    </location>
</feature>
<dbReference type="GO" id="GO:0048490">
    <property type="term" value="P:anterograde synaptic vesicle transport"/>
    <property type="evidence" value="ECO:0007669"/>
    <property type="project" value="TreeGrafter"/>
</dbReference>
<dbReference type="GO" id="GO:0016182">
    <property type="term" value="P:synaptic vesicle budding from endosome"/>
    <property type="evidence" value="ECO:0007669"/>
    <property type="project" value="TreeGrafter"/>
</dbReference>
<evidence type="ECO:0000259" key="12">
    <source>
        <dbReference type="SMART" id="SM01354"/>
    </source>
</evidence>
<dbReference type="Gene3D" id="1.25.10.10">
    <property type="entry name" value="Leucine-rich Repeat Variant"/>
    <property type="match status" value="1"/>
</dbReference>
<dbReference type="InterPro" id="IPR002553">
    <property type="entry name" value="Clathrin/coatomer_adapt-like_N"/>
</dbReference>
<feature type="region of interest" description="Disordered" evidence="10">
    <location>
        <begin position="657"/>
        <end position="706"/>
    </location>
</feature>
<protein>
    <recommendedName>
        <fullName evidence="3">AP-3 complex subunit delta</fullName>
    </recommendedName>
</protein>
<feature type="compositionally biased region" description="Basic and acidic residues" evidence="10">
    <location>
        <begin position="657"/>
        <end position="690"/>
    </location>
</feature>
<dbReference type="SUPFAM" id="SSF48371">
    <property type="entry name" value="ARM repeat"/>
    <property type="match status" value="1"/>
</dbReference>
<keyword evidence="7" id="KW-0653">Protein transport</keyword>
<dbReference type="FunFam" id="1.25.10.10:FF:000251">
    <property type="entry name" value="AP-3 complex subunit delta"/>
    <property type="match status" value="1"/>
</dbReference>
<dbReference type="InterPro" id="IPR011989">
    <property type="entry name" value="ARM-like"/>
</dbReference>
<evidence type="ECO:0000256" key="7">
    <source>
        <dbReference type="ARBA" id="ARBA00022927"/>
    </source>
</evidence>
<feature type="transmembrane region" description="Helical" evidence="11">
    <location>
        <begin position="1463"/>
        <end position="1485"/>
    </location>
</feature>
<feature type="compositionally biased region" description="Basic residues" evidence="10">
    <location>
        <begin position="743"/>
        <end position="763"/>
    </location>
</feature>
<dbReference type="PANTHER" id="PTHR22781">
    <property type="entry name" value="DELTA ADAPTIN-RELATED"/>
    <property type="match status" value="1"/>
</dbReference>
<dbReference type="Pfam" id="PF26171">
    <property type="entry name" value="Mu_AP3"/>
    <property type="match status" value="1"/>
</dbReference>
<feature type="transmembrane region" description="Helical" evidence="11">
    <location>
        <begin position="1332"/>
        <end position="1358"/>
    </location>
</feature>
<keyword evidence="8 11" id="KW-1133">Transmembrane helix</keyword>
<evidence type="ECO:0000256" key="8">
    <source>
        <dbReference type="ARBA" id="ARBA00022989"/>
    </source>
</evidence>
<feature type="compositionally biased region" description="Basic residues" evidence="10">
    <location>
        <begin position="850"/>
        <end position="861"/>
    </location>
</feature>
<evidence type="ECO:0000313" key="13">
    <source>
        <dbReference type="EMBL" id="KAG5307195.1"/>
    </source>
</evidence>
<feature type="non-terminal residue" evidence="13">
    <location>
        <position position="1651"/>
    </location>
</feature>
<comment type="subcellular location">
    <subcellularLocation>
        <location evidence="1">Endomembrane system</location>
    </subcellularLocation>
</comment>
<dbReference type="InterPro" id="IPR058898">
    <property type="entry name" value="Mu_AP3"/>
</dbReference>
<keyword evidence="9 11" id="KW-0472">Membrane</keyword>
<dbReference type="GO" id="GO:0098943">
    <property type="term" value="P:neurotransmitter receptor transport, postsynaptic endosome to lysosome"/>
    <property type="evidence" value="ECO:0007669"/>
    <property type="project" value="TreeGrafter"/>
</dbReference>
<dbReference type="Pfam" id="PF01490">
    <property type="entry name" value="Aa_trans"/>
    <property type="match status" value="1"/>
</dbReference>
<feature type="transmembrane region" description="Helical" evidence="11">
    <location>
        <begin position="1620"/>
        <end position="1642"/>
    </location>
</feature>
<dbReference type="GO" id="GO:0030123">
    <property type="term" value="C:AP-3 adaptor complex"/>
    <property type="evidence" value="ECO:0007669"/>
    <property type="project" value="InterPro"/>
</dbReference>
<keyword evidence="14" id="KW-1185">Reference proteome</keyword>
<reference evidence="13" key="1">
    <citation type="submission" date="2020-02" db="EMBL/GenBank/DDBJ databases">
        <title>Relaxed selection underlies rapid genomic changes in the transitions from sociality to social parasitism in ants.</title>
        <authorList>
            <person name="Bi X."/>
        </authorList>
    </citation>
    <scope>NUCLEOTIDE SEQUENCE</scope>
    <source>
        <strain evidence="13">BGI-DK2013a</strain>
        <tissue evidence="13">Whole body</tissue>
    </source>
</reference>